<organism evidence="2">
    <name type="scientific">Tanacetum cinerariifolium</name>
    <name type="common">Dalmatian daisy</name>
    <name type="synonym">Chrysanthemum cinerariifolium</name>
    <dbReference type="NCBI Taxonomy" id="118510"/>
    <lineage>
        <taxon>Eukaryota</taxon>
        <taxon>Viridiplantae</taxon>
        <taxon>Streptophyta</taxon>
        <taxon>Embryophyta</taxon>
        <taxon>Tracheophyta</taxon>
        <taxon>Spermatophyta</taxon>
        <taxon>Magnoliopsida</taxon>
        <taxon>eudicotyledons</taxon>
        <taxon>Gunneridae</taxon>
        <taxon>Pentapetalae</taxon>
        <taxon>asterids</taxon>
        <taxon>campanulids</taxon>
        <taxon>Asterales</taxon>
        <taxon>Asteraceae</taxon>
        <taxon>Asteroideae</taxon>
        <taxon>Anthemideae</taxon>
        <taxon>Anthemidinae</taxon>
        <taxon>Tanacetum</taxon>
    </lineage>
</organism>
<feature type="region of interest" description="Disordered" evidence="1">
    <location>
        <begin position="36"/>
        <end position="55"/>
    </location>
</feature>
<dbReference type="PANTHER" id="PTHR37984:SF5">
    <property type="entry name" value="PROTEIN NYNRIN-LIKE"/>
    <property type="match status" value="1"/>
</dbReference>
<dbReference type="Gene3D" id="3.10.10.10">
    <property type="entry name" value="HIV Type 1 Reverse Transcriptase, subunit A, domain 1"/>
    <property type="match status" value="1"/>
</dbReference>
<dbReference type="InterPro" id="IPR050951">
    <property type="entry name" value="Retrovirus_Pol_polyprotein"/>
</dbReference>
<dbReference type="InterPro" id="IPR036397">
    <property type="entry name" value="RNaseH_sf"/>
</dbReference>
<dbReference type="SUPFAM" id="SSF54001">
    <property type="entry name" value="Cysteine proteinases"/>
    <property type="match status" value="1"/>
</dbReference>
<dbReference type="SUPFAM" id="SSF56672">
    <property type="entry name" value="DNA/RNA polymerases"/>
    <property type="match status" value="1"/>
</dbReference>
<proteinExistence type="predicted"/>
<evidence type="ECO:0000256" key="1">
    <source>
        <dbReference type="SAM" id="MobiDB-lite"/>
    </source>
</evidence>
<dbReference type="GO" id="GO:0003887">
    <property type="term" value="F:DNA-directed DNA polymerase activity"/>
    <property type="evidence" value="ECO:0007669"/>
    <property type="project" value="UniProtKB-KW"/>
</dbReference>
<accession>A0A6L2P0Y0</accession>
<dbReference type="Gene3D" id="3.30.70.270">
    <property type="match status" value="1"/>
</dbReference>
<sequence length="887" mass="101717">MRYSSTYDDLSVNQIDIIDVTREEYAQEILGFSNNSLGGNPSSTSEPIISNSSPSLTPFEGSDFISEEIEAYLKDESISSEINHADCDPEGDICVDKLPVITAKDLKVDKKEALLKVLKSYKKAIAWKITDIKGIDPQFCTHKILMEEDYKPTVQNQRRVNPKIHEVIKKEVIKLLYAKMIYLISDSPWVSPIHCVPKKGGITVVENENNELIPTQLVTGWRVCIDYRKLNDATRKHHFRLPFMDQMKRPLSPVPMEHLLIAECPLAFAMLLGHFKDSFSSCLSHLDTMLQRCEDTNLALNSEKCHFMVKEGIVLGHKISKNRLEVDRAKADLIAKLPHPTTLKGECKTKQFQPIHYPSKTMTEAQIHYTMTEKEMLAVVFQAEVDSVGSPFQEFDIIIRDKKGTENFAADHLSRLENSHKDVFEKKDINETFPLETLCKISSRNTPCFADFANFPAGNFIVKGMSSQQKKKVFKDVNHYFWDDPYLFRICVDQIIRRCVHGQEAYDILKACHEGPIGGHHGANFAAKKNVIHVCEIFDVWGIDFMGPFPSSRGNMYILVDVDYLSKWVEAKALPTNDAHKWNDVSKNHPVDGLDHQSVEAVSQVTSVSKVTELINELFTSPNDPGFSQKRLGKACVSLMSRHRPPLKLNARKAFNFQKANIKKPSKLLLELMKMNLLCCPGMRYGLFKDLTRSPNAPKRSVSVPEEIMSLFRDKKKMAMQWTFPWLDNGYRIQMDFSERLVGRSTSKRDIRMEYLWHFRPPNDDWAMASPSDMLSRYELPLYYANGSKYGVPWFASGVEKVYFPVNKKDFHWCLAELHIHSGVITFYNSLEGPSNGIKDHLFWLELRQIFEFHIPTYMDYADVIVKKNIDKTNYSINFQYVQGVLI</sequence>
<dbReference type="EMBL" id="BKCJ010010426">
    <property type="protein sequence ID" value="GEU91537.1"/>
    <property type="molecule type" value="Genomic_DNA"/>
</dbReference>
<keyword evidence="2" id="KW-0239">DNA-directed DNA polymerase</keyword>
<comment type="caution">
    <text evidence="2">The sequence shown here is derived from an EMBL/GenBank/DDBJ whole genome shotgun (WGS) entry which is preliminary data.</text>
</comment>
<dbReference type="GO" id="GO:0003676">
    <property type="term" value="F:nucleic acid binding"/>
    <property type="evidence" value="ECO:0007669"/>
    <property type="project" value="InterPro"/>
</dbReference>
<keyword evidence="2" id="KW-0808">Transferase</keyword>
<dbReference type="Gene3D" id="3.40.395.10">
    <property type="entry name" value="Adenoviral Proteinase, Chain A"/>
    <property type="match status" value="1"/>
</dbReference>
<dbReference type="SUPFAM" id="SSF53098">
    <property type="entry name" value="Ribonuclease H-like"/>
    <property type="match status" value="1"/>
</dbReference>
<dbReference type="InterPro" id="IPR012337">
    <property type="entry name" value="RNaseH-like_sf"/>
</dbReference>
<reference evidence="2" key="1">
    <citation type="journal article" date="2019" name="Sci. Rep.">
        <title>Draft genome of Tanacetum cinerariifolium, the natural source of mosquito coil.</title>
        <authorList>
            <person name="Yamashiro T."/>
            <person name="Shiraishi A."/>
            <person name="Satake H."/>
            <person name="Nakayama K."/>
        </authorList>
    </citation>
    <scope>NUCLEOTIDE SEQUENCE</scope>
</reference>
<keyword evidence="2" id="KW-0548">Nucleotidyltransferase</keyword>
<protein>
    <submittedName>
        <fullName evidence="2">DNA-directed DNA polymerase</fullName>
    </submittedName>
</protein>
<feature type="compositionally biased region" description="Low complexity" evidence="1">
    <location>
        <begin position="40"/>
        <end position="55"/>
    </location>
</feature>
<gene>
    <name evidence="2" type="ORF">Tci_063515</name>
</gene>
<dbReference type="InterPro" id="IPR043502">
    <property type="entry name" value="DNA/RNA_pol_sf"/>
</dbReference>
<dbReference type="PANTHER" id="PTHR37984">
    <property type="entry name" value="PROTEIN CBG26694"/>
    <property type="match status" value="1"/>
</dbReference>
<name>A0A6L2P0Y0_TANCI</name>
<dbReference type="AlphaFoldDB" id="A0A6L2P0Y0"/>
<dbReference type="Gene3D" id="3.30.420.10">
    <property type="entry name" value="Ribonuclease H-like superfamily/Ribonuclease H"/>
    <property type="match status" value="1"/>
</dbReference>
<dbReference type="InterPro" id="IPR043128">
    <property type="entry name" value="Rev_trsase/Diguanyl_cyclase"/>
</dbReference>
<dbReference type="InterPro" id="IPR038765">
    <property type="entry name" value="Papain-like_cys_pep_sf"/>
</dbReference>
<evidence type="ECO:0000313" key="2">
    <source>
        <dbReference type="EMBL" id="GEU91537.1"/>
    </source>
</evidence>